<keyword evidence="3" id="KW-1185">Reference proteome</keyword>
<evidence type="ECO:0000313" key="2">
    <source>
        <dbReference type="EMBL" id="KAL2058136.1"/>
    </source>
</evidence>
<sequence length="118" mass="12966">MSSNKRKHNNLLTHNDKLGVEIETRLLAARKNITGPDLQTLQVRVHVSDFWTMKAVLDEGYGASTPGTESAGRETPNTEVKVEGRAAIEGDAEGLEQETTKSKAEEDEDEDEVLIFVG</sequence>
<feature type="compositionally biased region" description="Acidic residues" evidence="1">
    <location>
        <begin position="105"/>
        <end position="118"/>
    </location>
</feature>
<organism evidence="2 3">
    <name type="scientific">Lepraria finkii</name>
    <dbReference type="NCBI Taxonomy" id="1340010"/>
    <lineage>
        <taxon>Eukaryota</taxon>
        <taxon>Fungi</taxon>
        <taxon>Dikarya</taxon>
        <taxon>Ascomycota</taxon>
        <taxon>Pezizomycotina</taxon>
        <taxon>Lecanoromycetes</taxon>
        <taxon>OSLEUM clade</taxon>
        <taxon>Lecanoromycetidae</taxon>
        <taxon>Lecanorales</taxon>
        <taxon>Lecanorineae</taxon>
        <taxon>Stereocaulaceae</taxon>
        <taxon>Lepraria</taxon>
    </lineage>
</organism>
<feature type="region of interest" description="Disordered" evidence="1">
    <location>
        <begin position="88"/>
        <end position="118"/>
    </location>
</feature>
<accession>A0ABR4BJZ2</accession>
<protein>
    <submittedName>
        <fullName evidence="2">Uncharacterized protein</fullName>
    </submittedName>
</protein>
<feature type="region of interest" description="Disordered" evidence="1">
    <location>
        <begin position="61"/>
        <end position="80"/>
    </location>
</feature>
<evidence type="ECO:0000256" key="1">
    <source>
        <dbReference type="SAM" id="MobiDB-lite"/>
    </source>
</evidence>
<gene>
    <name evidence="2" type="ORF">ABVK25_001754</name>
</gene>
<name>A0ABR4BJZ2_9LECA</name>
<dbReference type="Proteomes" id="UP001590951">
    <property type="component" value="Unassembled WGS sequence"/>
</dbReference>
<evidence type="ECO:0000313" key="3">
    <source>
        <dbReference type="Proteomes" id="UP001590951"/>
    </source>
</evidence>
<reference evidence="2 3" key="1">
    <citation type="submission" date="2024-09" db="EMBL/GenBank/DDBJ databases">
        <title>Rethinking Asexuality: The Enigmatic Case of Functional Sexual Genes in Lepraria (Stereocaulaceae).</title>
        <authorList>
            <person name="Doellman M."/>
            <person name="Sun Y."/>
            <person name="Barcenas-Pena A."/>
            <person name="Lumbsch H.T."/>
            <person name="Grewe F."/>
        </authorList>
    </citation>
    <scope>NUCLEOTIDE SEQUENCE [LARGE SCALE GENOMIC DNA]</scope>
    <source>
        <strain evidence="2 3">Grewe 0041</strain>
    </source>
</reference>
<proteinExistence type="predicted"/>
<comment type="caution">
    <text evidence="2">The sequence shown here is derived from an EMBL/GenBank/DDBJ whole genome shotgun (WGS) entry which is preliminary data.</text>
</comment>
<dbReference type="EMBL" id="JBHFEH010000003">
    <property type="protein sequence ID" value="KAL2058136.1"/>
    <property type="molecule type" value="Genomic_DNA"/>
</dbReference>